<dbReference type="EMBL" id="JAGDYM010000011">
    <property type="protein sequence ID" value="MBO1902376.1"/>
    <property type="molecule type" value="Genomic_DNA"/>
</dbReference>
<dbReference type="Pfam" id="PF12900">
    <property type="entry name" value="Pyridox_ox_2"/>
    <property type="match status" value="1"/>
</dbReference>
<gene>
    <name evidence="1" type="ORF">J4H92_10500</name>
</gene>
<proteinExistence type="predicted"/>
<comment type="caution">
    <text evidence="1">The sequence shown here is derived from an EMBL/GenBank/DDBJ whole genome shotgun (WGS) entry which is preliminary data.</text>
</comment>
<dbReference type="SUPFAM" id="SSF50475">
    <property type="entry name" value="FMN-binding split barrel"/>
    <property type="match status" value="1"/>
</dbReference>
<dbReference type="AlphaFoldDB" id="A0A939MPS9"/>
<dbReference type="InterPro" id="IPR012349">
    <property type="entry name" value="Split_barrel_FMN-bd"/>
</dbReference>
<keyword evidence="2" id="KW-1185">Reference proteome</keyword>
<dbReference type="Proteomes" id="UP000664382">
    <property type="component" value="Unassembled WGS sequence"/>
</dbReference>
<reference evidence="1" key="1">
    <citation type="submission" date="2021-03" db="EMBL/GenBank/DDBJ databases">
        <title>Leucobacter chromiisoli sp. nov., isolated from chromium-containing soil of chemical plant.</title>
        <authorList>
            <person name="Xu Z."/>
        </authorList>
    </citation>
    <scope>NUCLEOTIDE SEQUENCE</scope>
    <source>
        <strain evidence="1">S27</strain>
    </source>
</reference>
<evidence type="ECO:0000313" key="2">
    <source>
        <dbReference type="Proteomes" id="UP000664382"/>
    </source>
</evidence>
<dbReference type="RefSeq" id="WP_208098138.1">
    <property type="nucleotide sequence ID" value="NZ_JAGDYM010000011.1"/>
</dbReference>
<name>A0A939MPS9_9MICO</name>
<dbReference type="Gene3D" id="2.30.110.10">
    <property type="entry name" value="Electron Transport, Fmn-binding Protein, Chain A"/>
    <property type="match status" value="1"/>
</dbReference>
<organism evidence="1 2">
    <name type="scientific">Leucobacter weissii</name>
    <dbReference type="NCBI Taxonomy" id="1983706"/>
    <lineage>
        <taxon>Bacteria</taxon>
        <taxon>Bacillati</taxon>
        <taxon>Actinomycetota</taxon>
        <taxon>Actinomycetes</taxon>
        <taxon>Micrococcales</taxon>
        <taxon>Microbacteriaceae</taxon>
        <taxon>Leucobacter</taxon>
    </lineage>
</organism>
<protein>
    <submittedName>
        <fullName evidence="1">Pyridoxamine 5'-phosphate oxidase family protein</fullName>
    </submittedName>
</protein>
<sequence length="145" mass="16100">MNDYSDPVTVLDDAACWKLLGSLTVGRVVTRVGEVVDIFPVNYVTDEKSIVLRTAEGSKYAEMIIGEEVLFEVDAYTDTEAWSVVVRGRARRIETEAEIAAAEALPLRPLVPTLKRNFVRIEAVSVSGRQFELGEEPPRDGVQPY</sequence>
<evidence type="ECO:0000313" key="1">
    <source>
        <dbReference type="EMBL" id="MBO1902376.1"/>
    </source>
</evidence>
<dbReference type="InterPro" id="IPR024747">
    <property type="entry name" value="Pyridox_Oxase-rel"/>
</dbReference>
<accession>A0A939MPS9</accession>